<dbReference type="Pfam" id="PF07648">
    <property type="entry name" value="Kazal_2"/>
    <property type="match status" value="1"/>
</dbReference>
<dbReference type="OrthoDB" id="5062115at2759"/>
<comment type="similarity">
    <text evidence="2">Belongs to the organo anion transporter (TC 2.A.60) family.</text>
</comment>
<dbReference type="InterPro" id="IPR004156">
    <property type="entry name" value="OATP"/>
</dbReference>
<keyword evidence="3" id="KW-1003">Cell membrane</keyword>
<feature type="transmembrane region" description="Helical" evidence="8">
    <location>
        <begin position="67"/>
        <end position="93"/>
    </location>
</feature>
<feature type="transmembrane region" description="Helical" evidence="8">
    <location>
        <begin position="105"/>
        <end position="131"/>
    </location>
</feature>
<keyword evidence="4 8" id="KW-0812">Transmembrane</keyword>
<protein>
    <recommendedName>
        <fullName evidence="9">Kazal-like domain-containing protein</fullName>
    </recommendedName>
</protein>
<proteinExistence type="inferred from homology"/>
<keyword evidence="5 8" id="KW-1133">Transmembrane helix</keyword>
<evidence type="ECO:0000313" key="10">
    <source>
        <dbReference type="EMBL" id="CAD7632462.1"/>
    </source>
</evidence>
<keyword evidence="7" id="KW-1015">Disulfide bond</keyword>
<organism evidence="10">
    <name type="scientific">Medioppia subpectinata</name>
    <dbReference type="NCBI Taxonomy" id="1979941"/>
    <lineage>
        <taxon>Eukaryota</taxon>
        <taxon>Metazoa</taxon>
        <taxon>Ecdysozoa</taxon>
        <taxon>Arthropoda</taxon>
        <taxon>Chelicerata</taxon>
        <taxon>Arachnida</taxon>
        <taxon>Acari</taxon>
        <taxon>Acariformes</taxon>
        <taxon>Sarcoptiformes</taxon>
        <taxon>Oribatida</taxon>
        <taxon>Brachypylina</taxon>
        <taxon>Oppioidea</taxon>
        <taxon>Oppiidae</taxon>
        <taxon>Medioppia</taxon>
    </lineage>
</organism>
<feature type="transmembrane region" description="Helical" evidence="8">
    <location>
        <begin position="419"/>
        <end position="442"/>
    </location>
</feature>
<feature type="domain" description="Kazal-like" evidence="9">
    <location>
        <begin position="256"/>
        <end position="311"/>
    </location>
</feature>
<reference evidence="10" key="1">
    <citation type="submission" date="2020-11" db="EMBL/GenBank/DDBJ databases">
        <authorList>
            <person name="Tran Van P."/>
        </authorList>
    </citation>
    <scope>NUCLEOTIDE SEQUENCE</scope>
</reference>
<dbReference type="SUPFAM" id="SSF100895">
    <property type="entry name" value="Kazal-type serine protease inhibitors"/>
    <property type="match status" value="1"/>
</dbReference>
<dbReference type="EMBL" id="CAJPIZ010011024">
    <property type="protein sequence ID" value="CAG2112892.1"/>
    <property type="molecule type" value="Genomic_DNA"/>
</dbReference>
<dbReference type="Pfam" id="PF03137">
    <property type="entry name" value="OATP"/>
    <property type="match status" value="2"/>
</dbReference>
<feature type="transmembrane region" description="Helical" evidence="8">
    <location>
        <begin position="7"/>
        <end position="26"/>
    </location>
</feature>
<dbReference type="Gene3D" id="1.20.1250.20">
    <property type="entry name" value="MFS general substrate transporter like domains"/>
    <property type="match status" value="1"/>
</dbReference>
<evidence type="ECO:0000259" key="9">
    <source>
        <dbReference type="PROSITE" id="PS51465"/>
    </source>
</evidence>
<dbReference type="GO" id="GO:0016323">
    <property type="term" value="C:basolateral plasma membrane"/>
    <property type="evidence" value="ECO:0007669"/>
    <property type="project" value="TreeGrafter"/>
</dbReference>
<keyword evidence="11" id="KW-1185">Reference proteome</keyword>
<feature type="transmembrane region" description="Helical" evidence="8">
    <location>
        <begin position="366"/>
        <end position="390"/>
    </location>
</feature>
<evidence type="ECO:0000256" key="5">
    <source>
        <dbReference type="ARBA" id="ARBA00022989"/>
    </source>
</evidence>
<evidence type="ECO:0000256" key="7">
    <source>
        <dbReference type="ARBA" id="ARBA00023157"/>
    </source>
</evidence>
<dbReference type="PROSITE" id="PS51465">
    <property type="entry name" value="KAZAL_2"/>
    <property type="match status" value="1"/>
</dbReference>
<dbReference type="InterPro" id="IPR002350">
    <property type="entry name" value="Kazal_dom"/>
</dbReference>
<dbReference type="Proteomes" id="UP000759131">
    <property type="component" value="Unassembled WGS sequence"/>
</dbReference>
<evidence type="ECO:0000256" key="3">
    <source>
        <dbReference type="ARBA" id="ARBA00022475"/>
    </source>
</evidence>
<feature type="transmembrane region" description="Helical" evidence="8">
    <location>
        <begin position="151"/>
        <end position="172"/>
    </location>
</feature>
<dbReference type="InterPro" id="IPR036058">
    <property type="entry name" value="Kazal_dom_sf"/>
</dbReference>
<evidence type="ECO:0000313" key="11">
    <source>
        <dbReference type="Proteomes" id="UP000759131"/>
    </source>
</evidence>
<keyword evidence="6 8" id="KW-0472">Membrane</keyword>
<dbReference type="SUPFAM" id="SSF103473">
    <property type="entry name" value="MFS general substrate transporter"/>
    <property type="match status" value="1"/>
</dbReference>
<dbReference type="PANTHER" id="PTHR11388:SF76">
    <property type="entry name" value="SOLUTE CARRIER ORGANIC ANION TRANSPORTER FAMILY MEMBER"/>
    <property type="match status" value="1"/>
</dbReference>
<accession>A0A7R9L0E9</accession>
<name>A0A7R9L0E9_9ACAR</name>
<dbReference type="GO" id="GO:0043252">
    <property type="term" value="P:sodium-independent organic anion transport"/>
    <property type="evidence" value="ECO:0007669"/>
    <property type="project" value="TreeGrafter"/>
</dbReference>
<evidence type="ECO:0000256" key="2">
    <source>
        <dbReference type="ARBA" id="ARBA00009657"/>
    </source>
</evidence>
<evidence type="ECO:0000256" key="6">
    <source>
        <dbReference type="ARBA" id="ARBA00023136"/>
    </source>
</evidence>
<dbReference type="EMBL" id="OC865599">
    <property type="protein sequence ID" value="CAD7632462.1"/>
    <property type="molecule type" value="Genomic_DNA"/>
</dbReference>
<feature type="non-terminal residue" evidence="10">
    <location>
        <position position="1"/>
    </location>
</feature>
<dbReference type="InterPro" id="IPR036259">
    <property type="entry name" value="MFS_trans_sf"/>
</dbReference>
<dbReference type="GO" id="GO:0015347">
    <property type="term" value="F:sodium-independent organic anion transmembrane transporter activity"/>
    <property type="evidence" value="ECO:0007669"/>
    <property type="project" value="TreeGrafter"/>
</dbReference>
<sequence length="483" mass="53253">RLIALGMFVVVIACYMNSLPFFIYGASHHLLYDSASNTSDKYQFCGTHSEIDSTCAKQSVESNTLPVIIIFFTANLLNGIGGNAFFTAGFTYLDDNVRKGESAIFLGVTYAVRLLGPQLGYFLAGLCLKYWENPLYSVDITAKDPRYVGAWWIGFLIIGTLLLVFTFPIALFPKRMRGMTVKGTESVPKISAVLSVNAGIGYFIFKPKYMENQFRKTSSEASLITGYISTASMLSMWFMGCDNPMMAETKLIDNKLSLMSTCNGDCRCTTRTFQPVCGADGFSNYFNPCFAGCTHEMGLNANKVVQFGGCKCAVGQTVTKGYCRSDCSAFTPYISVLTAEQMLQSTSRVGDTLILLRSVEAQDKSFALGLLASLINLFAFIPAPLVFGALTDAACDVWQRTCGRTGQCWLYNTDRFRHLLHGTAFSLILLATLSSTAILFFANRIKDFYGNKDDDQTSNNDRNLEMSLTVNINSDHKDPDVCI</sequence>
<comment type="subcellular location">
    <subcellularLocation>
        <location evidence="1">Cell membrane</location>
        <topology evidence="1">Multi-pass membrane protein</topology>
    </subcellularLocation>
</comment>
<dbReference type="PANTHER" id="PTHR11388">
    <property type="entry name" value="ORGANIC ANION TRANSPORTER"/>
    <property type="match status" value="1"/>
</dbReference>
<evidence type="ECO:0000256" key="1">
    <source>
        <dbReference type="ARBA" id="ARBA00004651"/>
    </source>
</evidence>
<evidence type="ECO:0000256" key="4">
    <source>
        <dbReference type="ARBA" id="ARBA00022692"/>
    </source>
</evidence>
<evidence type="ECO:0000256" key="8">
    <source>
        <dbReference type="SAM" id="Phobius"/>
    </source>
</evidence>
<dbReference type="AlphaFoldDB" id="A0A7R9L0E9"/>
<gene>
    <name evidence="10" type="ORF">OSB1V03_LOCUS12865</name>
</gene>